<accession>A0A1M5D5X5</accession>
<dbReference type="STRING" id="494016.SAMN04487965_2408"/>
<gene>
    <name evidence="2" type="ORF">SAMN04487965_2408</name>
</gene>
<name>A0A1M5D5X5_9GAMM</name>
<dbReference type="InterPro" id="IPR036249">
    <property type="entry name" value="Thioredoxin-like_sf"/>
</dbReference>
<dbReference type="SUPFAM" id="SSF52833">
    <property type="entry name" value="Thioredoxin-like"/>
    <property type="match status" value="1"/>
</dbReference>
<reference evidence="3" key="1">
    <citation type="submission" date="2016-11" db="EMBL/GenBank/DDBJ databases">
        <authorList>
            <person name="Varghese N."/>
            <person name="Submissions S."/>
        </authorList>
    </citation>
    <scope>NUCLEOTIDE SEQUENCE [LARGE SCALE GENOMIC DNA]</scope>
    <source>
        <strain evidence="3">CGMCC 1.7063</strain>
    </source>
</reference>
<dbReference type="AlphaFoldDB" id="A0A1M5D5X5"/>
<proteinExistence type="predicted"/>
<dbReference type="OrthoDB" id="5738990at2"/>
<dbReference type="EMBL" id="FQVA01000002">
    <property type="protein sequence ID" value="SHF62082.1"/>
    <property type="molecule type" value="Genomic_DNA"/>
</dbReference>
<dbReference type="Proteomes" id="UP000184170">
    <property type="component" value="Unassembled WGS sequence"/>
</dbReference>
<keyword evidence="3" id="KW-1185">Reference proteome</keyword>
<evidence type="ECO:0000313" key="2">
    <source>
        <dbReference type="EMBL" id="SHF62082.1"/>
    </source>
</evidence>
<keyword evidence="1" id="KW-0472">Membrane</keyword>
<evidence type="ECO:0000256" key="1">
    <source>
        <dbReference type="SAM" id="Phobius"/>
    </source>
</evidence>
<organism evidence="2 3">
    <name type="scientific">Microbulbifer donghaiensis</name>
    <dbReference type="NCBI Taxonomy" id="494016"/>
    <lineage>
        <taxon>Bacteria</taxon>
        <taxon>Pseudomonadati</taxon>
        <taxon>Pseudomonadota</taxon>
        <taxon>Gammaproteobacteria</taxon>
        <taxon>Cellvibrionales</taxon>
        <taxon>Microbulbiferaceae</taxon>
        <taxon>Microbulbifer</taxon>
    </lineage>
</organism>
<protein>
    <recommendedName>
        <fullName evidence="4">AhpC/TSA family protein</fullName>
    </recommendedName>
</protein>
<dbReference type="Gene3D" id="3.40.30.10">
    <property type="entry name" value="Glutaredoxin"/>
    <property type="match status" value="1"/>
</dbReference>
<feature type="transmembrane region" description="Helical" evidence="1">
    <location>
        <begin position="88"/>
        <end position="105"/>
    </location>
</feature>
<keyword evidence="1" id="KW-0812">Transmembrane</keyword>
<feature type="transmembrane region" description="Helical" evidence="1">
    <location>
        <begin position="66"/>
        <end position="82"/>
    </location>
</feature>
<dbReference type="RefSeq" id="WP_073275410.1">
    <property type="nucleotide sequence ID" value="NZ_FQVA01000002.1"/>
</dbReference>
<keyword evidence="1" id="KW-1133">Transmembrane helix</keyword>
<feature type="transmembrane region" description="Helical" evidence="1">
    <location>
        <begin position="33"/>
        <end position="54"/>
    </location>
</feature>
<evidence type="ECO:0000313" key="3">
    <source>
        <dbReference type="Proteomes" id="UP000184170"/>
    </source>
</evidence>
<sequence>MNKFKVFFTVIAFVWLWSCGFWAIFQCLYTGNIAWIGLLINAWGLPLWMLLRFLSPYKYRGDQREPVAFAAVLAGLAVALLSDSEKGMPVYLAIYNLFIVLIYLFHLSALRHPDSPDVDSLFPPMKMVNGESWHSADACRRGDFEGLLLVFLRGSFCADSRAQLLDLAQLLPELERRQIGLVIFSTEPLGNWSHWTKDLPGVMFVQLASGSGENPVVVASGGSPLALCAHVSRAARPSQWLLDRDGFVLWRHLPGNYRTPGDIGLLRGQLFRLQD</sequence>
<evidence type="ECO:0008006" key="4">
    <source>
        <dbReference type="Google" id="ProtNLM"/>
    </source>
</evidence>